<keyword evidence="1 3" id="KW-0808">Transferase</keyword>
<sequence>MKYKIMVVGQIKNSKTGLGKSINDFIMFYQRKYGEETLYKLDITNNFEFIKNCYKILFIKCDKFYFTPSGSLGGNIRDSIYLFLMLLRKKKIITHFHNSSFKSIIESNFVINWINKLIYNKVHKVIVLGKKQEEMFSSIHLPKDKFRIVRNGIDENIFISEHELAKKHNSHPIKIVYFSNMLPEKGYEIVLSVAKEMKNDRNFHFYFSGRFFQSDLEEKFINEIKGLNNVSYINGVYGADKITFLSNMNIFILPSRYKDETLPISMLEAIANGLYIIVSNVGVISEVTNQSTTTLLDKIETDNIVSIIREKAKILSNLNYNVMYYKKNYLNEKILDSLISIVEE</sequence>
<evidence type="ECO:0000256" key="1">
    <source>
        <dbReference type="ARBA" id="ARBA00022679"/>
    </source>
</evidence>
<dbReference type="AlphaFoldDB" id="A0A379B3Y0"/>
<proteinExistence type="predicted"/>
<dbReference type="GO" id="GO:0016757">
    <property type="term" value="F:glycosyltransferase activity"/>
    <property type="evidence" value="ECO:0007669"/>
    <property type="project" value="InterPro"/>
</dbReference>
<organism evidence="3 4">
    <name type="scientific">[Pasteurella] mairii</name>
    <dbReference type="NCBI Taxonomy" id="757"/>
    <lineage>
        <taxon>Bacteria</taxon>
        <taxon>Pseudomonadati</taxon>
        <taxon>Pseudomonadota</taxon>
        <taxon>Gammaproteobacteria</taxon>
        <taxon>Pasteurellales</taxon>
        <taxon>Pasteurellaceae</taxon>
    </lineage>
</organism>
<evidence type="ECO:0000259" key="2">
    <source>
        <dbReference type="Pfam" id="PF00534"/>
    </source>
</evidence>
<gene>
    <name evidence="3" type="ORF">NCTC10699_00345</name>
</gene>
<dbReference type="Proteomes" id="UP000254280">
    <property type="component" value="Unassembled WGS sequence"/>
</dbReference>
<evidence type="ECO:0000313" key="3">
    <source>
        <dbReference type="EMBL" id="SUB32760.1"/>
    </source>
</evidence>
<dbReference type="OrthoDB" id="258796at2"/>
<dbReference type="SUPFAM" id="SSF53756">
    <property type="entry name" value="UDP-Glycosyltransferase/glycogen phosphorylase"/>
    <property type="match status" value="1"/>
</dbReference>
<dbReference type="InterPro" id="IPR001296">
    <property type="entry name" value="Glyco_trans_1"/>
</dbReference>
<dbReference type="PANTHER" id="PTHR46401">
    <property type="entry name" value="GLYCOSYLTRANSFERASE WBBK-RELATED"/>
    <property type="match status" value="1"/>
</dbReference>
<accession>A0A379B3Y0</accession>
<protein>
    <submittedName>
        <fullName evidence="3">Colanic acid biosynthesis glycosyltransferase WcaL</fullName>
    </submittedName>
</protein>
<dbReference type="Pfam" id="PF00534">
    <property type="entry name" value="Glycos_transf_1"/>
    <property type="match status" value="1"/>
</dbReference>
<dbReference type="Gene3D" id="3.40.50.2000">
    <property type="entry name" value="Glycogen Phosphorylase B"/>
    <property type="match status" value="2"/>
</dbReference>
<keyword evidence="4" id="KW-1185">Reference proteome</keyword>
<feature type="domain" description="Glycosyl transferase family 1" evidence="2">
    <location>
        <begin position="166"/>
        <end position="296"/>
    </location>
</feature>
<reference evidence="3 4" key="1">
    <citation type="submission" date="2018-06" db="EMBL/GenBank/DDBJ databases">
        <authorList>
            <consortium name="Pathogen Informatics"/>
            <person name="Doyle S."/>
        </authorList>
    </citation>
    <scope>NUCLEOTIDE SEQUENCE [LARGE SCALE GENOMIC DNA]</scope>
    <source>
        <strain evidence="3 4">NCTC10699</strain>
    </source>
</reference>
<dbReference type="CDD" id="cd03801">
    <property type="entry name" value="GT4_PimA-like"/>
    <property type="match status" value="1"/>
</dbReference>
<dbReference type="PANTHER" id="PTHR46401:SF2">
    <property type="entry name" value="GLYCOSYLTRANSFERASE WBBK-RELATED"/>
    <property type="match status" value="1"/>
</dbReference>
<name>A0A379B3Y0_9PAST</name>
<dbReference type="EMBL" id="UGSS01000002">
    <property type="protein sequence ID" value="SUB32760.1"/>
    <property type="molecule type" value="Genomic_DNA"/>
</dbReference>
<evidence type="ECO:0000313" key="4">
    <source>
        <dbReference type="Proteomes" id="UP000254280"/>
    </source>
</evidence>